<dbReference type="OrthoDB" id="1111734at2759"/>
<evidence type="ECO:0000256" key="1">
    <source>
        <dbReference type="SAM" id="MobiDB-lite"/>
    </source>
</evidence>
<proteinExistence type="predicted"/>
<feature type="region of interest" description="Disordered" evidence="1">
    <location>
        <begin position="70"/>
        <end position="89"/>
    </location>
</feature>
<gene>
    <name evidence="3" type="ORF">NliqN6_6067</name>
</gene>
<feature type="region of interest" description="Disordered" evidence="1">
    <location>
        <begin position="278"/>
        <end position="314"/>
    </location>
</feature>
<keyword evidence="4" id="KW-1185">Reference proteome</keyword>
<feature type="compositionally biased region" description="Acidic residues" evidence="1">
    <location>
        <begin position="153"/>
        <end position="172"/>
    </location>
</feature>
<feature type="region of interest" description="Disordered" evidence="1">
    <location>
        <begin position="210"/>
        <end position="252"/>
    </location>
</feature>
<feature type="compositionally biased region" description="Acidic residues" evidence="1">
    <location>
        <begin position="242"/>
        <end position="252"/>
    </location>
</feature>
<dbReference type="InterPro" id="IPR033194">
    <property type="entry name" value="MFAP1"/>
</dbReference>
<feature type="compositionally biased region" description="Basic and acidic residues" evidence="1">
    <location>
        <begin position="227"/>
        <end position="238"/>
    </location>
</feature>
<dbReference type="EMBL" id="BLZA01000049">
    <property type="protein sequence ID" value="GHJ89665.1"/>
    <property type="molecule type" value="Genomic_DNA"/>
</dbReference>
<accession>A0A8H3YH79</accession>
<dbReference type="InterPro" id="IPR009730">
    <property type="entry name" value="MFAP1_C"/>
</dbReference>
<feature type="region of interest" description="Disordered" evidence="1">
    <location>
        <begin position="417"/>
        <end position="557"/>
    </location>
</feature>
<feature type="compositionally biased region" description="Polar residues" evidence="1">
    <location>
        <begin position="428"/>
        <end position="437"/>
    </location>
</feature>
<dbReference type="AlphaFoldDB" id="A0A8H3YH79"/>
<feature type="region of interest" description="Disordered" evidence="1">
    <location>
        <begin position="370"/>
        <end position="397"/>
    </location>
</feature>
<feature type="compositionally biased region" description="Basic and acidic residues" evidence="1">
    <location>
        <begin position="106"/>
        <end position="117"/>
    </location>
</feature>
<dbReference type="Proteomes" id="UP000620104">
    <property type="component" value="Unassembled WGS sequence"/>
</dbReference>
<feature type="domain" description="Micro-fibrillar-associated protein 1 C-terminal" evidence="2">
    <location>
        <begin position="169"/>
        <end position="378"/>
    </location>
</feature>
<evidence type="ECO:0000313" key="4">
    <source>
        <dbReference type="Proteomes" id="UP000620104"/>
    </source>
</evidence>
<dbReference type="Pfam" id="PF06991">
    <property type="entry name" value="MFAP1"/>
    <property type="match status" value="1"/>
</dbReference>
<reference evidence="3" key="1">
    <citation type="submission" date="2020-07" db="EMBL/GenBank/DDBJ databases">
        <title>Draft Genome Sequence of a Deep-Sea Yeast, Naganishia (Cryptococcus) liquefaciens strain N6.</title>
        <authorList>
            <person name="Han Y.W."/>
            <person name="Kajitani R."/>
            <person name="Morimoto H."/>
            <person name="Parhat M."/>
            <person name="Tsubouchi H."/>
            <person name="Bakenova O."/>
            <person name="Ogata M."/>
            <person name="Argunhan B."/>
            <person name="Aoki R."/>
            <person name="Kajiwara S."/>
            <person name="Itoh T."/>
            <person name="Iwasaki H."/>
        </authorList>
    </citation>
    <scope>NUCLEOTIDE SEQUENCE</scope>
    <source>
        <strain evidence="3">N6</strain>
    </source>
</reference>
<feature type="compositionally biased region" description="Acidic residues" evidence="1">
    <location>
        <begin position="119"/>
        <end position="133"/>
    </location>
</feature>
<name>A0A8H3YH79_9TREE</name>
<feature type="compositionally biased region" description="Basic and acidic residues" evidence="1">
    <location>
        <begin position="532"/>
        <end position="557"/>
    </location>
</feature>
<feature type="region of interest" description="Disordered" evidence="1">
    <location>
        <begin position="106"/>
        <end position="185"/>
    </location>
</feature>
<evidence type="ECO:0000259" key="2">
    <source>
        <dbReference type="Pfam" id="PF06991"/>
    </source>
</evidence>
<evidence type="ECO:0000313" key="3">
    <source>
        <dbReference type="EMBL" id="GHJ89665.1"/>
    </source>
</evidence>
<protein>
    <recommendedName>
        <fullName evidence="2">Micro-fibrillar-associated protein 1 C-terminal domain-containing protein</fullName>
    </recommendedName>
</protein>
<dbReference type="PANTHER" id="PTHR15327">
    <property type="entry name" value="MICROFIBRIL-ASSOCIATED PROTEIN"/>
    <property type="match status" value="1"/>
</dbReference>
<sequence>MAPGPTPLVQKPQAQRYRRGKLPNGAPIPSDDSSDDEEEQQQPARGARKTYVDDESRGLVAGGAGRIITSTNDLVSSVKAGSGTGKRSIQVALRDVKVEKDGALLIGGKREVGRTEMEGSSDEEEDDEAEEDADHARRSTAVVRKAPTATGGDAEESSEYETDSGEEESSEEEPPKPVYRPTFVPKRARETVLAKEAEAQQEEELWKKREEEAKARKKESRNLVGESIRRELAEKEASENVPDVDDTDDLDPEAEFEAWRLRELSRLTRDKEAALLRREEQEEIERRRALPEAQRLREDEEHARKTREEKEANRGERAFMEKFYHKGAFYQEEDILKRNYNVKTENQVDVSLLPKAMQVRNFGKASRSKYTHLKDQDTTQGGWDRALRRDPGAGLAGTTTEGCFNCGGPHLRRDCPNTDGGKMGGPSASGTNTSSLGGSVLGGQRTWGARDAERGAGQERREPFASRERDERHSDYVPRSRKDDYDGDRERERYPGDRGYSRDKGRSYDDRRERGGSRSEDRRTRRTSRSRSPRESYRRDEYRERDRDREGARDYRR</sequence>
<feature type="region of interest" description="Disordered" evidence="1">
    <location>
        <begin position="1"/>
        <end position="57"/>
    </location>
</feature>
<feature type="compositionally biased region" description="Basic and acidic residues" evidence="1">
    <location>
        <begin position="448"/>
        <end position="523"/>
    </location>
</feature>
<organism evidence="3 4">
    <name type="scientific">Naganishia liquefaciens</name>
    <dbReference type="NCBI Taxonomy" id="104408"/>
    <lineage>
        <taxon>Eukaryota</taxon>
        <taxon>Fungi</taxon>
        <taxon>Dikarya</taxon>
        <taxon>Basidiomycota</taxon>
        <taxon>Agaricomycotina</taxon>
        <taxon>Tremellomycetes</taxon>
        <taxon>Filobasidiales</taxon>
        <taxon>Filobasidiaceae</taxon>
        <taxon>Naganishia</taxon>
    </lineage>
</organism>
<comment type="caution">
    <text evidence="3">The sequence shown here is derived from an EMBL/GenBank/DDBJ whole genome shotgun (WGS) entry which is preliminary data.</text>
</comment>